<dbReference type="InterPro" id="IPR036388">
    <property type="entry name" value="WH-like_DNA-bd_sf"/>
</dbReference>
<dbReference type="Gene3D" id="1.10.10.10">
    <property type="entry name" value="Winged helix-like DNA-binding domain superfamily/Winged helix DNA-binding domain"/>
    <property type="match status" value="1"/>
</dbReference>
<keyword evidence="4" id="KW-0804">Transcription</keyword>
<gene>
    <name evidence="6" type="ORF">Pan97_45740</name>
</gene>
<evidence type="ECO:0000313" key="6">
    <source>
        <dbReference type="EMBL" id="QDU77504.1"/>
    </source>
</evidence>
<keyword evidence="7" id="KW-1185">Reference proteome</keyword>
<name>A0A518CE74_9BACT</name>
<evidence type="ECO:0000256" key="1">
    <source>
        <dbReference type="ARBA" id="ARBA00023015"/>
    </source>
</evidence>
<organism evidence="6 7">
    <name type="scientific">Bremerella volcania</name>
    <dbReference type="NCBI Taxonomy" id="2527984"/>
    <lineage>
        <taxon>Bacteria</taxon>
        <taxon>Pseudomonadati</taxon>
        <taxon>Planctomycetota</taxon>
        <taxon>Planctomycetia</taxon>
        <taxon>Pirellulales</taxon>
        <taxon>Pirellulaceae</taxon>
        <taxon>Bremerella</taxon>
    </lineage>
</organism>
<dbReference type="AlphaFoldDB" id="A0A518CE74"/>
<accession>A0A518CE74</accession>
<protein>
    <submittedName>
        <fullName evidence="6">RNA polymerase sigma factor</fullName>
    </submittedName>
</protein>
<evidence type="ECO:0000256" key="2">
    <source>
        <dbReference type="ARBA" id="ARBA00023082"/>
    </source>
</evidence>
<evidence type="ECO:0000313" key="7">
    <source>
        <dbReference type="Proteomes" id="UP000318626"/>
    </source>
</evidence>
<evidence type="ECO:0000256" key="4">
    <source>
        <dbReference type="ARBA" id="ARBA00023163"/>
    </source>
</evidence>
<dbReference type="GO" id="GO:0003677">
    <property type="term" value="F:DNA binding"/>
    <property type="evidence" value="ECO:0007669"/>
    <property type="project" value="UniProtKB-KW"/>
</dbReference>
<proteinExistence type="predicted"/>
<keyword evidence="2" id="KW-0731">Sigma factor</keyword>
<keyword evidence="3" id="KW-0238">DNA-binding</keyword>
<dbReference type="PANTHER" id="PTHR30385:SF1">
    <property type="entry name" value="RNA POLYMERASE SIGMA-H FACTOR"/>
    <property type="match status" value="1"/>
</dbReference>
<dbReference type="GO" id="GO:0006352">
    <property type="term" value="P:DNA-templated transcription initiation"/>
    <property type="evidence" value="ECO:0007669"/>
    <property type="project" value="InterPro"/>
</dbReference>
<dbReference type="Pfam" id="PF08281">
    <property type="entry name" value="Sigma70_r4_2"/>
    <property type="match status" value="1"/>
</dbReference>
<dbReference type="SUPFAM" id="SSF88659">
    <property type="entry name" value="Sigma3 and sigma4 domains of RNA polymerase sigma factors"/>
    <property type="match status" value="1"/>
</dbReference>
<keyword evidence="1" id="KW-0805">Transcription regulation</keyword>
<dbReference type="GO" id="GO:0016987">
    <property type="term" value="F:sigma factor activity"/>
    <property type="evidence" value="ECO:0007669"/>
    <property type="project" value="UniProtKB-KW"/>
</dbReference>
<dbReference type="InterPro" id="IPR013249">
    <property type="entry name" value="RNA_pol_sigma70_r4_t2"/>
</dbReference>
<dbReference type="PANTHER" id="PTHR30385">
    <property type="entry name" value="SIGMA FACTOR F FLAGELLAR"/>
    <property type="match status" value="1"/>
</dbReference>
<dbReference type="Proteomes" id="UP000318626">
    <property type="component" value="Chromosome"/>
</dbReference>
<dbReference type="InterPro" id="IPR013324">
    <property type="entry name" value="RNA_pol_sigma_r3/r4-like"/>
</dbReference>
<sequence length="108" mass="12566">MQALSFFKSRGRKSHIPLSEELIEDLARRAAMQMEQIDERAEELRRCVAKLPANQRSILQSRYQNNVSINDIAKRLGRQPQAVAMTLYRIRKSLKECVERALRIEVPT</sequence>
<evidence type="ECO:0000259" key="5">
    <source>
        <dbReference type="Pfam" id="PF08281"/>
    </source>
</evidence>
<reference evidence="7" key="1">
    <citation type="submission" date="2019-02" db="EMBL/GenBank/DDBJ databases">
        <title>Deep-cultivation of Planctomycetes and their phenomic and genomic characterization uncovers novel biology.</title>
        <authorList>
            <person name="Wiegand S."/>
            <person name="Jogler M."/>
            <person name="Boedeker C."/>
            <person name="Pinto D."/>
            <person name="Vollmers J."/>
            <person name="Rivas-Marin E."/>
            <person name="Kohn T."/>
            <person name="Peeters S.H."/>
            <person name="Heuer A."/>
            <person name="Rast P."/>
            <person name="Oberbeckmann S."/>
            <person name="Bunk B."/>
            <person name="Jeske O."/>
            <person name="Meyerdierks A."/>
            <person name="Storesund J.E."/>
            <person name="Kallscheuer N."/>
            <person name="Luecker S."/>
            <person name="Lage O.M."/>
            <person name="Pohl T."/>
            <person name="Merkel B.J."/>
            <person name="Hornburger P."/>
            <person name="Mueller R.-W."/>
            <person name="Bruemmer F."/>
            <person name="Labrenz M."/>
            <person name="Spormann A.M."/>
            <person name="Op den Camp H."/>
            <person name="Overmann J."/>
            <person name="Amann R."/>
            <person name="Jetten M.S.M."/>
            <person name="Mascher T."/>
            <person name="Medema M.H."/>
            <person name="Devos D.P."/>
            <person name="Kaster A.-K."/>
            <person name="Ovreas L."/>
            <person name="Rohde M."/>
            <person name="Galperin M.Y."/>
            <person name="Jogler C."/>
        </authorList>
    </citation>
    <scope>NUCLEOTIDE SEQUENCE [LARGE SCALE GENOMIC DNA]</scope>
    <source>
        <strain evidence="7">Pan97</strain>
    </source>
</reference>
<dbReference type="KEGG" id="bvo:Pan97_45740"/>
<evidence type="ECO:0000256" key="3">
    <source>
        <dbReference type="ARBA" id="ARBA00023125"/>
    </source>
</evidence>
<feature type="domain" description="RNA polymerase sigma factor 70 region 4 type 2" evidence="5">
    <location>
        <begin position="42"/>
        <end position="94"/>
    </location>
</feature>
<dbReference type="EMBL" id="CP036289">
    <property type="protein sequence ID" value="QDU77504.1"/>
    <property type="molecule type" value="Genomic_DNA"/>
</dbReference>